<name>A0ABN5PCR2_9VIBR</name>
<proteinExistence type="predicted"/>
<dbReference type="EMBL" id="CP032093">
    <property type="protein sequence ID" value="AXY00246.1"/>
    <property type="molecule type" value="Genomic_DNA"/>
</dbReference>
<dbReference type="Proteomes" id="UP000262832">
    <property type="component" value="Chromosome I"/>
</dbReference>
<sequence length="178" mass="21162">MGKQYLEHRPGKPGHIEKWITDFSEVERIALEELSQEKMILIKDIYKAMPDILEKPELQFIVQRIKRYLKRFDSDIKLYWYYEYEGVPLTLDWYFRVVGELQNDCTYVGLAHDLNILILIAHKVAHGYPFSSECALAFLEAGIRSEEYYSYKKRYRVEPLNDNVDLVRAGTKVKQNKY</sequence>
<accession>A0ABN5PCR2</accession>
<keyword evidence="2" id="KW-1185">Reference proteome</keyword>
<gene>
    <name evidence="1" type="ORF">D1115_02255</name>
</gene>
<protein>
    <submittedName>
        <fullName evidence="1">Uncharacterized protein</fullName>
    </submittedName>
</protein>
<evidence type="ECO:0000313" key="2">
    <source>
        <dbReference type="Proteomes" id="UP000262832"/>
    </source>
</evidence>
<dbReference type="RefSeq" id="WP_128810110.1">
    <property type="nucleotide sequence ID" value="NZ_CP032093.1"/>
</dbReference>
<evidence type="ECO:0000313" key="1">
    <source>
        <dbReference type="EMBL" id="AXY00246.1"/>
    </source>
</evidence>
<reference evidence="1 2" key="1">
    <citation type="submission" date="2018-08" db="EMBL/GenBank/DDBJ databases">
        <title>Genomic taxonomy of the Vibrionaceae family.</title>
        <authorList>
            <person name="Gomez-Gil B."/>
            <person name="Tanaka M."/>
            <person name="Sawabe T."/>
            <person name="Enciso-Ibarra K."/>
        </authorList>
    </citation>
    <scope>NUCLEOTIDE SEQUENCE [LARGE SCALE GENOMIC DNA]</scope>
    <source>
        <strain evidence="1 2">CAIM 1831</strain>
    </source>
</reference>
<organism evidence="1 2">
    <name type="scientific">Vibrio alfacsensis</name>
    <dbReference type="NCBI Taxonomy" id="1074311"/>
    <lineage>
        <taxon>Bacteria</taxon>
        <taxon>Pseudomonadati</taxon>
        <taxon>Pseudomonadota</taxon>
        <taxon>Gammaproteobacteria</taxon>
        <taxon>Vibrionales</taxon>
        <taxon>Vibrionaceae</taxon>
        <taxon>Vibrio</taxon>
    </lineage>
</organism>